<proteinExistence type="predicted"/>
<protein>
    <submittedName>
        <fullName evidence="1">Uncharacterized protein</fullName>
    </submittedName>
</protein>
<evidence type="ECO:0000313" key="2">
    <source>
        <dbReference type="Proteomes" id="UP000053825"/>
    </source>
</evidence>
<dbReference type="AlphaFoldDB" id="A0A0L7QJ85"/>
<accession>A0A0L7QJ85</accession>
<evidence type="ECO:0000313" key="1">
    <source>
        <dbReference type="EMBL" id="KOC58630.1"/>
    </source>
</evidence>
<gene>
    <name evidence="1" type="ORF">WH47_01037</name>
</gene>
<dbReference type="GO" id="GO:0003676">
    <property type="term" value="F:nucleic acid binding"/>
    <property type="evidence" value="ECO:0007669"/>
    <property type="project" value="InterPro"/>
</dbReference>
<comment type="caution">
    <text evidence="1">The sequence shown here is derived from an EMBL/GenBank/DDBJ whole genome shotgun (WGS) entry which is preliminary data.</text>
</comment>
<dbReference type="Proteomes" id="UP000053825">
    <property type="component" value="Unassembled WGS sequence"/>
</dbReference>
<name>A0A0L7QJ85_9HYME</name>
<organism evidence="1 2">
    <name type="scientific">Habropoda laboriosa</name>
    <dbReference type="NCBI Taxonomy" id="597456"/>
    <lineage>
        <taxon>Eukaryota</taxon>
        <taxon>Metazoa</taxon>
        <taxon>Ecdysozoa</taxon>
        <taxon>Arthropoda</taxon>
        <taxon>Hexapoda</taxon>
        <taxon>Insecta</taxon>
        <taxon>Pterygota</taxon>
        <taxon>Neoptera</taxon>
        <taxon>Endopterygota</taxon>
        <taxon>Hymenoptera</taxon>
        <taxon>Apocrita</taxon>
        <taxon>Aculeata</taxon>
        <taxon>Apoidea</taxon>
        <taxon>Anthophila</taxon>
        <taxon>Apidae</taxon>
        <taxon>Habropoda</taxon>
    </lineage>
</organism>
<dbReference type="Gene3D" id="3.30.420.10">
    <property type="entry name" value="Ribonuclease H-like superfamily/Ribonuclease H"/>
    <property type="match status" value="1"/>
</dbReference>
<dbReference type="EMBL" id="LHQN01022549">
    <property type="protein sequence ID" value="KOC58630.1"/>
    <property type="molecule type" value="Genomic_DNA"/>
</dbReference>
<dbReference type="STRING" id="597456.A0A0L7QJ85"/>
<sequence length="167" mass="19288">MLAKLCEVPEKWDRQLGQVEFALNNTVCRTTGETPSKLLFGIAQTGEINDNIRFLLEERSVSERELETIRKKAVDNIVKQQKGNERYYNNRRKEALVYKESDYVMIRNIDTSAGVNKKLLPKFKGPYQVKKALDCDRYVIEDIDGFQITQIPYKGVIAIDNMRPNIA</sequence>
<reference evidence="2" key="1">
    <citation type="submission" date="2015-07" db="EMBL/GenBank/DDBJ databases">
        <title>The genome of Habropoda laboriosa.</title>
        <authorList>
            <person name="Pan H."/>
            <person name="Kapheim K."/>
        </authorList>
    </citation>
    <scope>NUCLEOTIDE SEQUENCE [LARGE SCALE GENOMIC DNA]</scope>
</reference>
<dbReference type="InterPro" id="IPR036397">
    <property type="entry name" value="RNaseH_sf"/>
</dbReference>
<keyword evidence="2" id="KW-1185">Reference proteome</keyword>